<dbReference type="EMBL" id="FOJQ01000012">
    <property type="protein sequence ID" value="SFA45951.1"/>
    <property type="molecule type" value="Genomic_DNA"/>
</dbReference>
<dbReference type="AlphaFoldDB" id="A0A1I0T2I0"/>
<evidence type="ECO:0000313" key="1">
    <source>
        <dbReference type="EMBL" id="SFA45951.1"/>
    </source>
</evidence>
<keyword evidence="2" id="KW-1185">Reference proteome</keyword>
<reference evidence="2" key="1">
    <citation type="submission" date="2016-10" db="EMBL/GenBank/DDBJ databases">
        <authorList>
            <person name="Varghese N."/>
            <person name="Submissions S."/>
        </authorList>
    </citation>
    <scope>NUCLEOTIDE SEQUENCE [LARGE SCALE GENOMIC DNA]</scope>
    <source>
        <strain evidence="2">K1</strain>
    </source>
</reference>
<accession>A0A1I0T2I0</accession>
<proteinExistence type="predicted"/>
<sequence>MRNIFISTLSVLLFFFILPLSTTLAHNNISEQEKNKVVQEALKVIEKRYNSLISQQQEESEILQLKNTNSQLRLENIITRDKNYINELGASYKKIEILNVDDIQIDKMNDTIKLSLRVEVAKYYQYKNKKQMEEHPWLETRTHEFVFSFNENKRNDSYLLVDYKFEDEMDYSDEQSPNLNLPTILLDMTLTTMVISITFLL</sequence>
<name>A0A1I0T2I0_9BACL</name>
<gene>
    <name evidence="1" type="ORF">SAMN05216169_101247</name>
</gene>
<dbReference type="Proteomes" id="UP000198979">
    <property type="component" value="Unassembled WGS sequence"/>
</dbReference>
<evidence type="ECO:0000313" key="2">
    <source>
        <dbReference type="Proteomes" id="UP000198979"/>
    </source>
</evidence>
<organism evidence="1 2">
    <name type="scientific">Anoxybacillus pushchinoensis</name>
    <dbReference type="NCBI Taxonomy" id="150248"/>
    <lineage>
        <taxon>Bacteria</taxon>
        <taxon>Bacillati</taxon>
        <taxon>Bacillota</taxon>
        <taxon>Bacilli</taxon>
        <taxon>Bacillales</taxon>
        <taxon>Anoxybacillaceae</taxon>
        <taxon>Anoxybacillus</taxon>
    </lineage>
</organism>
<dbReference type="RefSeq" id="WP_244149194.1">
    <property type="nucleotide sequence ID" value="NZ_FOJQ01000012.1"/>
</dbReference>
<dbReference type="STRING" id="150248.SAMN05216169_101247"/>
<protein>
    <submittedName>
        <fullName evidence="1">Uncharacterized protein</fullName>
    </submittedName>
</protein>